<dbReference type="Proteomes" id="UP001652700">
    <property type="component" value="Unplaced"/>
</dbReference>
<evidence type="ECO:0000313" key="2">
    <source>
        <dbReference type="EnsemblMetazoa" id="XP_028136078.1"/>
    </source>
</evidence>
<reference evidence="2" key="2">
    <citation type="submission" date="2025-05" db="UniProtKB">
        <authorList>
            <consortium name="EnsemblMetazoa"/>
        </authorList>
    </citation>
    <scope>IDENTIFICATION</scope>
</reference>
<dbReference type="OrthoDB" id="7971361at2759"/>
<dbReference type="EnsemblMetazoa" id="XM_028280277.2">
    <property type="protein sequence ID" value="XP_028136078.1"/>
    <property type="gene ID" value="LOC114330852"/>
</dbReference>
<feature type="chain" id="PRO_5028042923" evidence="1">
    <location>
        <begin position="21"/>
        <end position="126"/>
    </location>
</feature>
<gene>
    <name evidence="4" type="primary">LOC114330852</name>
</gene>
<dbReference type="KEGG" id="dvv:114330852"/>
<reference evidence="4" key="1">
    <citation type="submission" date="2025-04" db="UniProtKB">
        <authorList>
            <consortium name="RefSeq"/>
        </authorList>
    </citation>
    <scope>IDENTIFICATION</scope>
    <source>
        <tissue evidence="4">Whole insect</tissue>
    </source>
</reference>
<dbReference type="AlphaFoldDB" id="A0A6P7FSZ5"/>
<organism evidence="4">
    <name type="scientific">Diabrotica virgifera virgifera</name>
    <name type="common">western corn rootworm</name>
    <dbReference type="NCBI Taxonomy" id="50390"/>
    <lineage>
        <taxon>Eukaryota</taxon>
        <taxon>Metazoa</taxon>
        <taxon>Ecdysozoa</taxon>
        <taxon>Arthropoda</taxon>
        <taxon>Hexapoda</taxon>
        <taxon>Insecta</taxon>
        <taxon>Pterygota</taxon>
        <taxon>Neoptera</taxon>
        <taxon>Endopterygota</taxon>
        <taxon>Coleoptera</taxon>
        <taxon>Polyphaga</taxon>
        <taxon>Cucujiformia</taxon>
        <taxon>Chrysomeloidea</taxon>
        <taxon>Chrysomelidae</taxon>
        <taxon>Galerucinae</taxon>
        <taxon>Diabroticina</taxon>
        <taxon>Diabroticites</taxon>
        <taxon>Diabrotica</taxon>
    </lineage>
</organism>
<dbReference type="RefSeq" id="XP_028136078.1">
    <property type="nucleotide sequence ID" value="XM_028280277.1"/>
</dbReference>
<evidence type="ECO:0000256" key="1">
    <source>
        <dbReference type="SAM" id="SignalP"/>
    </source>
</evidence>
<proteinExistence type="predicted"/>
<sequence length="126" mass="14195">MYTKIVVLFALVAVFALTDGRVTHCERHNGDREFRCAKDDYRADTIAVHNRAGNRISFKVGKWLSRCGRPGQNYSDQEYHLGSGENINIDFSEVGSGSCNELFIYQCRIDNRDANCLDTVTATPNL</sequence>
<feature type="signal peptide" evidence="1">
    <location>
        <begin position="1"/>
        <end position="20"/>
    </location>
</feature>
<protein>
    <submittedName>
        <fullName evidence="4">Uncharacterized protein LOC114330852 isoform X1</fullName>
    </submittedName>
</protein>
<evidence type="ECO:0000313" key="3">
    <source>
        <dbReference type="Proteomes" id="UP001652700"/>
    </source>
</evidence>
<dbReference type="InParanoid" id="A0A6P7FSZ5"/>
<evidence type="ECO:0000313" key="4">
    <source>
        <dbReference type="RefSeq" id="XP_028136078.1"/>
    </source>
</evidence>
<accession>A0A6P7FSZ5</accession>
<keyword evidence="3" id="KW-1185">Reference proteome</keyword>
<keyword evidence="1" id="KW-0732">Signal</keyword>
<dbReference type="GeneID" id="114330852"/>
<name>A0A6P7FSZ5_DIAVI</name>